<sequence length="90" mass="10104">MSPGTALVAIIAILAVMIMRIVKYNTDRRSSPPEALPDTAENVALRREVEDLRERVRVLERIATDANTTTALESRRVAEEIEALRDTRQS</sequence>
<dbReference type="Proteomes" id="UP000619041">
    <property type="component" value="Unassembled WGS sequence"/>
</dbReference>
<evidence type="ECO:0000313" key="4">
    <source>
        <dbReference type="Proteomes" id="UP000619041"/>
    </source>
</evidence>
<feature type="coiled-coil region" evidence="1">
    <location>
        <begin position="42"/>
        <end position="69"/>
    </location>
</feature>
<accession>A0ABQ1S930</accession>
<keyword evidence="1" id="KW-0175">Coiled coil</keyword>
<keyword evidence="4" id="KW-1185">Reference proteome</keyword>
<keyword evidence="2" id="KW-0472">Membrane</keyword>
<organism evidence="3 4">
    <name type="scientific">Tsuneonella deserti</name>
    <dbReference type="NCBI Taxonomy" id="2035528"/>
    <lineage>
        <taxon>Bacteria</taxon>
        <taxon>Pseudomonadati</taxon>
        <taxon>Pseudomonadota</taxon>
        <taxon>Alphaproteobacteria</taxon>
        <taxon>Sphingomonadales</taxon>
        <taxon>Erythrobacteraceae</taxon>
        <taxon>Tsuneonella</taxon>
    </lineage>
</organism>
<keyword evidence="2" id="KW-0812">Transmembrane</keyword>
<name>A0ABQ1S930_9SPHN</name>
<comment type="caution">
    <text evidence="3">The sequence shown here is derived from an EMBL/GenBank/DDBJ whole genome shotgun (WGS) entry which is preliminary data.</text>
</comment>
<evidence type="ECO:0000256" key="2">
    <source>
        <dbReference type="SAM" id="Phobius"/>
    </source>
</evidence>
<gene>
    <name evidence="3" type="ORF">GCM10011515_20540</name>
</gene>
<evidence type="ECO:0000256" key="1">
    <source>
        <dbReference type="SAM" id="Coils"/>
    </source>
</evidence>
<keyword evidence="2" id="KW-1133">Transmembrane helix</keyword>
<evidence type="ECO:0008006" key="5">
    <source>
        <dbReference type="Google" id="ProtNLM"/>
    </source>
</evidence>
<dbReference type="EMBL" id="BMKL01000001">
    <property type="protein sequence ID" value="GGE00644.1"/>
    <property type="molecule type" value="Genomic_DNA"/>
</dbReference>
<evidence type="ECO:0000313" key="3">
    <source>
        <dbReference type="EMBL" id="GGE00644.1"/>
    </source>
</evidence>
<feature type="transmembrane region" description="Helical" evidence="2">
    <location>
        <begin position="6"/>
        <end position="22"/>
    </location>
</feature>
<dbReference type="RefSeq" id="WP_188645052.1">
    <property type="nucleotide sequence ID" value="NZ_BMKL01000001.1"/>
</dbReference>
<proteinExistence type="predicted"/>
<reference evidence="4" key="1">
    <citation type="journal article" date="2019" name="Int. J. Syst. Evol. Microbiol.">
        <title>The Global Catalogue of Microorganisms (GCM) 10K type strain sequencing project: providing services to taxonomists for standard genome sequencing and annotation.</title>
        <authorList>
            <consortium name="The Broad Institute Genomics Platform"/>
            <consortium name="The Broad Institute Genome Sequencing Center for Infectious Disease"/>
            <person name="Wu L."/>
            <person name="Ma J."/>
        </authorList>
    </citation>
    <scope>NUCLEOTIDE SEQUENCE [LARGE SCALE GENOMIC DNA]</scope>
    <source>
        <strain evidence="4">CGMCC 1.15959</strain>
    </source>
</reference>
<protein>
    <recommendedName>
        <fullName evidence="5">Phage shock protein B</fullName>
    </recommendedName>
</protein>